<evidence type="ECO:0000256" key="11">
    <source>
        <dbReference type="SAM" id="MobiDB-lite"/>
    </source>
</evidence>
<dbReference type="GO" id="GO:0000978">
    <property type="term" value="F:RNA polymerase II cis-regulatory region sequence-specific DNA binding"/>
    <property type="evidence" value="ECO:0007669"/>
    <property type="project" value="TreeGrafter"/>
</dbReference>
<feature type="compositionally biased region" description="Low complexity" evidence="11">
    <location>
        <begin position="58"/>
        <end position="70"/>
    </location>
</feature>
<name>A0A2G8KMJ4_STIJA</name>
<feature type="compositionally biased region" description="Basic and acidic residues" evidence="11">
    <location>
        <begin position="10"/>
        <end position="19"/>
    </location>
</feature>
<dbReference type="GO" id="GO:0000981">
    <property type="term" value="F:DNA-binding transcription factor activity, RNA polymerase II-specific"/>
    <property type="evidence" value="ECO:0007669"/>
    <property type="project" value="TreeGrafter"/>
</dbReference>
<dbReference type="FunFam" id="3.30.160.60:FF:000325">
    <property type="entry name" value="ZFP90 zinc finger protein"/>
    <property type="match status" value="1"/>
</dbReference>
<feature type="region of interest" description="Disordered" evidence="11">
    <location>
        <begin position="1"/>
        <end position="28"/>
    </location>
</feature>
<dbReference type="PROSITE" id="PS00028">
    <property type="entry name" value="ZINC_FINGER_C2H2_1"/>
    <property type="match status" value="5"/>
</dbReference>
<dbReference type="FunFam" id="3.30.160.60:FF:001450">
    <property type="entry name" value="zinc finger protein 774"/>
    <property type="match status" value="1"/>
</dbReference>
<sequence length="301" mass="33595">MAGRRSPGTGERERGKDGGGGDGGRGRWGRARVSLVLWKPPKELLFISDHSASLSSSSYSSFGSIPESPSLQSHEHYSTRNNHPSSLIKSQTQSIPLGSPKSSSSRYHDVLNMVPDERAGVTWVTPQRGERLGFRELQPCAFGGRSNSVKTLRLGRKETKKGNNVCNLCGKSYARPSTLKTHLRTHSGERPYRCSLCNKTFSQTANLTAHMRTHSGEKPFRCFICHRDFSQSSSVTTHMRTHSGERPYRCGFCRKAFADSSTLTKHLRIHSGEKPYQCSICLLRFSQSGNLTRHMKVHKNE</sequence>
<dbReference type="EMBL" id="MRZV01000474">
    <property type="protein sequence ID" value="PIK49244.1"/>
    <property type="molecule type" value="Genomic_DNA"/>
</dbReference>
<dbReference type="AlphaFoldDB" id="A0A2G8KMJ4"/>
<dbReference type="SMART" id="SM00614">
    <property type="entry name" value="ZnF_BED"/>
    <property type="match status" value="2"/>
</dbReference>
<feature type="domain" description="C2H2-type" evidence="12">
    <location>
        <begin position="248"/>
        <end position="275"/>
    </location>
</feature>
<feature type="domain" description="C2H2-type" evidence="12">
    <location>
        <begin position="192"/>
        <end position="219"/>
    </location>
</feature>
<feature type="domain" description="C2H2-type" evidence="12">
    <location>
        <begin position="220"/>
        <end position="247"/>
    </location>
</feature>
<evidence type="ECO:0000256" key="6">
    <source>
        <dbReference type="ARBA" id="ARBA00023015"/>
    </source>
</evidence>
<keyword evidence="2" id="KW-0479">Metal-binding</keyword>
<dbReference type="Gene3D" id="3.30.160.60">
    <property type="entry name" value="Classic Zinc Finger"/>
    <property type="match status" value="5"/>
</dbReference>
<evidence type="ECO:0000256" key="8">
    <source>
        <dbReference type="ARBA" id="ARBA00023163"/>
    </source>
</evidence>
<evidence type="ECO:0000256" key="3">
    <source>
        <dbReference type="ARBA" id="ARBA00022737"/>
    </source>
</evidence>
<proteinExistence type="predicted"/>
<dbReference type="InterPro" id="IPR036236">
    <property type="entry name" value="Znf_C2H2_sf"/>
</dbReference>
<keyword evidence="4 10" id="KW-0863">Zinc-finger</keyword>
<evidence type="ECO:0000256" key="1">
    <source>
        <dbReference type="ARBA" id="ARBA00004123"/>
    </source>
</evidence>
<dbReference type="STRING" id="307972.A0A2G8KMJ4"/>
<organism evidence="13 14">
    <name type="scientific">Stichopus japonicus</name>
    <name type="common">Sea cucumber</name>
    <dbReference type="NCBI Taxonomy" id="307972"/>
    <lineage>
        <taxon>Eukaryota</taxon>
        <taxon>Metazoa</taxon>
        <taxon>Echinodermata</taxon>
        <taxon>Eleutherozoa</taxon>
        <taxon>Echinozoa</taxon>
        <taxon>Holothuroidea</taxon>
        <taxon>Aspidochirotacea</taxon>
        <taxon>Aspidochirotida</taxon>
        <taxon>Stichopodidae</taxon>
        <taxon>Apostichopus</taxon>
    </lineage>
</organism>
<evidence type="ECO:0000256" key="5">
    <source>
        <dbReference type="ARBA" id="ARBA00022833"/>
    </source>
</evidence>
<evidence type="ECO:0000313" key="13">
    <source>
        <dbReference type="EMBL" id="PIK49244.1"/>
    </source>
</evidence>
<dbReference type="GO" id="GO:0008270">
    <property type="term" value="F:zinc ion binding"/>
    <property type="evidence" value="ECO:0007669"/>
    <property type="project" value="UniProtKB-KW"/>
</dbReference>
<dbReference type="PROSITE" id="PS50157">
    <property type="entry name" value="ZINC_FINGER_C2H2_2"/>
    <property type="match status" value="5"/>
</dbReference>
<keyword evidence="3" id="KW-0677">Repeat</keyword>
<evidence type="ECO:0000256" key="2">
    <source>
        <dbReference type="ARBA" id="ARBA00022723"/>
    </source>
</evidence>
<keyword evidence="5" id="KW-0862">Zinc</keyword>
<feature type="domain" description="C2H2-type" evidence="12">
    <location>
        <begin position="276"/>
        <end position="301"/>
    </location>
</feature>
<comment type="subcellular location">
    <subcellularLocation>
        <location evidence="1">Nucleus</location>
    </subcellularLocation>
</comment>
<dbReference type="InterPro" id="IPR013087">
    <property type="entry name" value="Znf_C2H2_type"/>
</dbReference>
<comment type="caution">
    <text evidence="13">The sequence shown here is derived from an EMBL/GenBank/DDBJ whole genome shotgun (WGS) entry which is preliminary data.</text>
</comment>
<dbReference type="FunFam" id="3.30.160.60:FF:000621">
    <property type="entry name" value="FLT3-interacting zinc finger 1"/>
    <property type="match status" value="1"/>
</dbReference>
<keyword evidence="8" id="KW-0804">Transcription</keyword>
<dbReference type="SUPFAM" id="SSF57667">
    <property type="entry name" value="beta-beta-alpha zinc fingers"/>
    <property type="match status" value="3"/>
</dbReference>
<keyword evidence="14" id="KW-1185">Reference proteome</keyword>
<dbReference type="Pfam" id="PF00096">
    <property type="entry name" value="zf-C2H2"/>
    <property type="match status" value="5"/>
</dbReference>
<gene>
    <name evidence="13" type="ORF">BSL78_13868</name>
</gene>
<feature type="compositionally biased region" description="Low complexity" evidence="11">
    <location>
        <begin position="94"/>
        <end position="105"/>
    </location>
</feature>
<keyword evidence="7" id="KW-0238">DNA-binding</keyword>
<evidence type="ECO:0000256" key="9">
    <source>
        <dbReference type="ARBA" id="ARBA00023242"/>
    </source>
</evidence>
<evidence type="ECO:0000256" key="7">
    <source>
        <dbReference type="ARBA" id="ARBA00023125"/>
    </source>
</evidence>
<evidence type="ECO:0000259" key="12">
    <source>
        <dbReference type="PROSITE" id="PS50157"/>
    </source>
</evidence>
<dbReference type="SMART" id="SM00355">
    <property type="entry name" value="ZnF_C2H2"/>
    <property type="match status" value="5"/>
</dbReference>
<dbReference type="PANTHER" id="PTHR23235:SF142">
    <property type="entry name" value="ZINC FINGER PROTEIN 384"/>
    <property type="match status" value="1"/>
</dbReference>
<dbReference type="FunFam" id="3.30.160.60:FF:002716">
    <property type="entry name" value="Zinc finger protein 212"/>
    <property type="match status" value="1"/>
</dbReference>
<dbReference type="Proteomes" id="UP000230750">
    <property type="component" value="Unassembled WGS sequence"/>
</dbReference>
<dbReference type="PANTHER" id="PTHR23235">
    <property type="entry name" value="KRUEPPEL-LIKE TRANSCRIPTION FACTOR"/>
    <property type="match status" value="1"/>
</dbReference>
<evidence type="ECO:0000256" key="10">
    <source>
        <dbReference type="PROSITE-ProRule" id="PRU00042"/>
    </source>
</evidence>
<keyword evidence="9" id="KW-0539">Nucleus</keyword>
<evidence type="ECO:0000256" key="4">
    <source>
        <dbReference type="ARBA" id="ARBA00022771"/>
    </source>
</evidence>
<feature type="compositionally biased region" description="Polar residues" evidence="11">
    <location>
        <begin position="79"/>
        <end position="93"/>
    </location>
</feature>
<evidence type="ECO:0000313" key="14">
    <source>
        <dbReference type="Proteomes" id="UP000230750"/>
    </source>
</evidence>
<feature type="region of interest" description="Disordered" evidence="11">
    <location>
        <begin position="58"/>
        <end position="106"/>
    </location>
</feature>
<protein>
    <recommendedName>
        <fullName evidence="12">C2H2-type domain-containing protein</fullName>
    </recommendedName>
</protein>
<accession>A0A2G8KMJ4</accession>
<reference evidence="13 14" key="1">
    <citation type="journal article" date="2017" name="PLoS Biol.">
        <title>The sea cucumber genome provides insights into morphological evolution and visceral regeneration.</title>
        <authorList>
            <person name="Zhang X."/>
            <person name="Sun L."/>
            <person name="Yuan J."/>
            <person name="Sun Y."/>
            <person name="Gao Y."/>
            <person name="Zhang L."/>
            <person name="Li S."/>
            <person name="Dai H."/>
            <person name="Hamel J.F."/>
            <person name="Liu C."/>
            <person name="Yu Y."/>
            <person name="Liu S."/>
            <person name="Lin W."/>
            <person name="Guo K."/>
            <person name="Jin S."/>
            <person name="Xu P."/>
            <person name="Storey K.B."/>
            <person name="Huan P."/>
            <person name="Zhang T."/>
            <person name="Zhou Y."/>
            <person name="Zhang J."/>
            <person name="Lin C."/>
            <person name="Li X."/>
            <person name="Xing L."/>
            <person name="Huo D."/>
            <person name="Sun M."/>
            <person name="Wang L."/>
            <person name="Mercier A."/>
            <person name="Li F."/>
            <person name="Yang H."/>
            <person name="Xiang J."/>
        </authorList>
    </citation>
    <scope>NUCLEOTIDE SEQUENCE [LARGE SCALE GENOMIC DNA]</scope>
    <source>
        <strain evidence="13">Shaxun</strain>
        <tissue evidence="13">Muscle</tissue>
    </source>
</reference>
<feature type="domain" description="C2H2-type" evidence="12">
    <location>
        <begin position="164"/>
        <end position="191"/>
    </location>
</feature>
<dbReference type="GO" id="GO:0005634">
    <property type="term" value="C:nucleus"/>
    <property type="evidence" value="ECO:0007669"/>
    <property type="project" value="UniProtKB-SubCell"/>
</dbReference>
<dbReference type="OrthoDB" id="8113227at2759"/>
<keyword evidence="6" id="KW-0805">Transcription regulation</keyword>
<dbReference type="FunFam" id="3.30.160.60:FF:000110">
    <property type="entry name" value="Zinc finger protein-like"/>
    <property type="match status" value="1"/>
</dbReference>